<feature type="transmembrane region" description="Helical" evidence="1">
    <location>
        <begin position="114"/>
        <end position="134"/>
    </location>
</feature>
<feature type="transmembrane region" description="Helical" evidence="1">
    <location>
        <begin position="12"/>
        <end position="31"/>
    </location>
</feature>
<sequence length="148" mass="16605">MIHIKWLGFNSFLLFLVFVVSSIAFSYFITAEDYITHSAGFVDVPLNPTKDAILFTAFQVTAAVLYILLSRYQIGTLVSKAIISILIILLQLIFLLYGLVLFEAVFPLTVMRSVVNVTGVVVIIMSSMDIVKYAKRVNKVKLKRVPNI</sequence>
<dbReference type="RefSeq" id="WP_144990602.1">
    <property type="nucleotide sequence ID" value="NZ_VNJK01000001.1"/>
</dbReference>
<keyword evidence="1" id="KW-0472">Membrane</keyword>
<feature type="transmembrane region" description="Helical" evidence="1">
    <location>
        <begin position="81"/>
        <end position="102"/>
    </location>
</feature>
<keyword evidence="1" id="KW-0812">Transmembrane</keyword>
<organism evidence="2 3">
    <name type="scientific">Paenibacillus agilis</name>
    <dbReference type="NCBI Taxonomy" id="3020863"/>
    <lineage>
        <taxon>Bacteria</taxon>
        <taxon>Bacillati</taxon>
        <taxon>Bacillota</taxon>
        <taxon>Bacilli</taxon>
        <taxon>Bacillales</taxon>
        <taxon>Paenibacillaceae</taxon>
        <taxon>Paenibacillus</taxon>
    </lineage>
</organism>
<dbReference type="EMBL" id="VNJK01000001">
    <property type="protein sequence ID" value="TVX93782.1"/>
    <property type="molecule type" value="Genomic_DNA"/>
</dbReference>
<accession>A0A559J1M4</accession>
<gene>
    <name evidence="2" type="ORF">FPZ44_12385</name>
</gene>
<comment type="caution">
    <text evidence="2">The sequence shown here is derived from an EMBL/GenBank/DDBJ whole genome shotgun (WGS) entry which is preliminary data.</text>
</comment>
<evidence type="ECO:0000256" key="1">
    <source>
        <dbReference type="SAM" id="Phobius"/>
    </source>
</evidence>
<evidence type="ECO:0000313" key="3">
    <source>
        <dbReference type="Proteomes" id="UP000318102"/>
    </source>
</evidence>
<keyword evidence="1" id="KW-1133">Transmembrane helix</keyword>
<protein>
    <submittedName>
        <fullName evidence="2">Uncharacterized protein</fullName>
    </submittedName>
</protein>
<feature type="transmembrane region" description="Helical" evidence="1">
    <location>
        <begin position="51"/>
        <end position="69"/>
    </location>
</feature>
<evidence type="ECO:0000313" key="2">
    <source>
        <dbReference type="EMBL" id="TVX93782.1"/>
    </source>
</evidence>
<name>A0A559J1M4_9BACL</name>
<proteinExistence type="predicted"/>
<reference evidence="2 3" key="1">
    <citation type="submission" date="2019-07" db="EMBL/GenBank/DDBJ databases">
        <authorList>
            <person name="Kim J."/>
        </authorList>
    </citation>
    <scope>NUCLEOTIDE SEQUENCE [LARGE SCALE GENOMIC DNA]</scope>
    <source>
        <strain evidence="2 3">N4</strain>
    </source>
</reference>
<keyword evidence="3" id="KW-1185">Reference proteome</keyword>
<dbReference type="AlphaFoldDB" id="A0A559J1M4"/>
<dbReference type="Proteomes" id="UP000318102">
    <property type="component" value="Unassembled WGS sequence"/>
</dbReference>